<comment type="caution">
    <text evidence="12">The sequence shown here is derived from an EMBL/GenBank/DDBJ whole genome shotgun (WGS) entry which is preliminary data.</text>
</comment>
<evidence type="ECO:0000256" key="2">
    <source>
        <dbReference type="ARBA" id="ARBA00004906"/>
    </source>
</evidence>
<dbReference type="InterPro" id="IPR013083">
    <property type="entry name" value="Znf_RING/FYVE/PHD"/>
</dbReference>
<dbReference type="AlphaFoldDB" id="A0AA88TD37"/>
<dbReference type="GO" id="GO:0016567">
    <property type="term" value="P:protein ubiquitination"/>
    <property type="evidence" value="ECO:0007669"/>
    <property type="project" value="UniProtKB-UniRule"/>
</dbReference>
<dbReference type="GO" id="GO:0007219">
    <property type="term" value="P:Notch signaling pathway"/>
    <property type="evidence" value="ECO:0007669"/>
    <property type="project" value="InterPro"/>
</dbReference>
<evidence type="ECO:0000313" key="12">
    <source>
        <dbReference type="EMBL" id="KAK2862250.1"/>
    </source>
</evidence>
<evidence type="ECO:0000259" key="11">
    <source>
        <dbReference type="PROSITE" id="PS50089"/>
    </source>
</evidence>
<feature type="compositionally biased region" description="Polar residues" evidence="10">
    <location>
        <begin position="14"/>
        <end position="41"/>
    </location>
</feature>
<evidence type="ECO:0000256" key="10">
    <source>
        <dbReference type="SAM" id="MobiDB-lite"/>
    </source>
</evidence>
<dbReference type="Proteomes" id="UP001187415">
    <property type="component" value="Unassembled WGS sequence"/>
</dbReference>
<evidence type="ECO:0000256" key="7">
    <source>
        <dbReference type="ARBA" id="ARBA00022833"/>
    </source>
</evidence>
<comment type="pathway">
    <text evidence="2 9">Protein modification; protein ubiquitination.</text>
</comment>
<dbReference type="SMART" id="SM00184">
    <property type="entry name" value="RING"/>
    <property type="match status" value="1"/>
</dbReference>
<evidence type="ECO:0000256" key="8">
    <source>
        <dbReference type="PROSITE-ProRule" id="PRU00175"/>
    </source>
</evidence>
<dbReference type="InterPro" id="IPR039398">
    <property type="entry name" value="Deltex_fam"/>
</dbReference>
<dbReference type="SUPFAM" id="SSF57850">
    <property type="entry name" value="RING/U-box"/>
    <property type="match status" value="1"/>
</dbReference>
<dbReference type="PANTHER" id="PTHR12622">
    <property type="entry name" value="DELTEX-RELATED"/>
    <property type="match status" value="1"/>
</dbReference>
<organism evidence="12 13">
    <name type="scientific">Channa striata</name>
    <name type="common">Snakehead murrel</name>
    <name type="synonym">Ophicephalus striatus</name>
    <dbReference type="NCBI Taxonomy" id="64152"/>
    <lineage>
        <taxon>Eukaryota</taxon>
        <taxon>Metazoa</taxon>
        <taxon>Chordata</taxon>
        <taxon>Craniata</taxon>
        <taxon>Vertebrata</taxon>
        <taxon>Euteleostomi</taxon>
        <taxon>Actinopterygii</taxon>
        <taxon>Neopterygii</taxon>
        <taxon>Teleostei</taxon>
        <taxon>Neoteleostei</taxon>
        <taxon>Acanthomorphata</taxon>
        <taxon>Anabantaria</taxon>
        <taxon>Anabantiformes</taxon>
        <taxon>Channoidei</taxon>
        <taxon>Channidae</taxon>
        <taxon>Channa</taxon>
    </lineage>
</organism>
<gene>
    <name evidence="12" type="ORF">Q5P01_001783</name>
</gene>
<dbReference type="InterPro" id="IPR039399">
    <property type="entry name" value="Deltex_C_sf"/>
</dbReference>
<dbReference type="CDD" id="cd09633">
    <property type="entry name" value="Deltex_C"/>
    <property type="match status" value="1"/>
</dbReference>
<dbReference type="GO" id="GO:0008270">
    <property type="term" value="F:zinc ion binding"/>
    <property type="evidence" value="ECO:0007669"/>
    <property type="project" value="UniProtKB-KW"/>
</dbReference>
<dbReference type="PROSITE" id="PS00518">
    <property type="entry name" value="ZF_RING_1"/>
    <property type="match status" value="1"/>
</dbReference>
<reference evidence="12" key="1">
    <citation type="submission" date="2023-07" db="EMBL/GenBank/DDBJ databases">
        <title>Chromosome-level Genome Assembly of Striped Snakehead (Channa striata).</title>
        <authorList>
            <person name="Liu H."/>
        </authorList>
    </citation>
    <scope>NUCLEOTIDE SEQUENCE</scope>
    <source>
        <strain evidence="12">Gz</strain>
        <tissue evidence="12">Muscle</tissue>
    </source>
</reference>
<dbReference type="InterPro" id="IPR039396">
    <property type="entry name" value="Deltex_C"/>
</dbReference>
<dbReference type="InterPro" id="IPR017907">
    <property type="entry name" value="Znf_RING_CS"/>
</dbReference>
<keyword evidence="13" id="KW-1185">Reference proteome</keyword>
<dbReference type="Pfam" id="PF18102">
    <property type="entry name" value="DTC"/>
    <property type="match status" value="1"/>
</dbReference>
<evidence type="ECO:0000256" key="1">
    <source>
        <dbReference type="ARBA" id="ARBA00000900"/>
    </source>
</evidence>
<keyword evidence="9" id="KW-0963">Cytoplasm</keyword>
<evidence type="ECO:0000256" key="9">
    <source>
        <dbReference type="RuleBase" id="RU367105"/>
    </source>
</evidence>
<dbReference type="InterPro" id="IPR001841">
    <property type="entry name" value="Znf_RING"/>
</dbReference>
<feature type="region of interest" description="Disordered" evidence="10">
    <location>
        <begin position="135"/>
        <end position="169"/>
    </location>
</feature>
<comment type="catalytic activity">
    <reaction evidence="1 9">
        <text>S-ubiquitinyl-[E2 ubiquitin-conjugating enzyme]-L-cysteine + [acceptor protein]-L-lysine = [E2 ubiquitin-conjugating enzyme]-L-cysteine + N(6)-ubiquitinyl-[acceptor protein]-L-lysine.</text>
        <dbReference type="EC" id="2.3.2.27"/>
    </reaction>
</comment>
<keyword evidence="4 9" id="KW-0808">Transferase</keyword>
<dbReference type="GO" id="GO:0005737">
    <property type="term" value="C:cytoplasm"/>
    <property type="evidence" value="ECO:0007669"/>
    <property type="project" value="UniProtKB-SubCell"/>
</dbReference>
<protein>
    <recommendedName>
        <fullName evidence="9">E3 ubiquitin-protein ligase</fullName>
        <ecNumber evidence="9">2.3.2.27</ecNumber>
    </recommendedName>
</protein>
<dbReference type="PROSITE" id="PS50089">
    <property type="entry name" value="ZF_RING_2"/>
    <property type="match status" value="1"/>
</dbReference>
<sequence length="658" mass="72485">MSDGCQEPEEPMDTSPSPQSMNGPGLPASSSKHQAEASTSSQDKEEEAHVALSVKWSEPGPPQKAKIKLEQSLQSWFNKRKTGTNCSVVKAYGNEGFVIKMKPVPAVTELQKLTGETLTSRDENGFNITSLSLTLPEQETQIPEDASVSRPASVPKPQHEQDQLVKQKSFSSEAALSTTGEETCSLPVSHFWYMSHIYREEMKRIEKENGIKIDAEVKVTIKPDKQTGDPKKALSELIDLVQKCLGESSGSVVPLKFVDPDAWRNTMKIIQNNENKALITLSPEEMIVCGPSKSQDAISRSVNATDKILNNNNSAGECPWESQGALMKIHMNIKDPLIDAGLTFDETHWALMTTSYSEYIVKIQSKFGVVFKVSKSDDSRGKVNVTACYKKSGGNRSMESHAVRALLRLYQKFTTSPMSFTKLHGVSGIGGSPRNMSNDYESEGASGGPVFNGQPGHSKKYSDEPTGKEETKGTEEEMCPICIDTITNKKQLKCKHEFCDACLKQAEKSMGPICPVCKDVFGVMTGDQPDGHMFFGKTMFSLPGFPNCGTIEITYNIPSGTQTQKHPKPGQFYSGISRRAYLPDNKEGNEVLHLLKRAFDQKLIFTVGTSRTTGSENQVTWNDIHHKTSIQGGPQNFGYPDPGYLSRVREELKAKGIE</sequence>
<name>A0AA88TD37_CHASR</name>
<dbReference type="EMBL" id="JAUPFM010000001">
    <property type="protein sequence ID" value="KAK2862250.1"/>
    <property type="molecule type" value="Genomic_DNA"/>
</dbReference>
<accession>A0AA88TD37</accession>
<keyword evidence="5 9" id="KW-0479">Metal-binding</keyword>
<dbReference type="GO" id="GO:0061630">
    <property type="term" value="F:ubiquitin protein ligase activity"/>
    <property type="evidence" value="ECO:0007669"/>
    <property type="project" value="UniProtKB-UniRule"/>
</dbReference>
<feature type="domain" description="RING-type" evidence="11">
    <location>
        <begin position="479"/>
        <end position="518"/>
    </location>
</feature>
<proteinExistence type="inferred from homology"/>
<feature type="region of interest" description="Disordered" evidence="10">
    <location>
        <begin position="432"/>
        <end position="474"/>
    </location>
</feature>
<feature type="region of interest" description="Disordered" evidence="10">
    <location>
        <begin position="1"/>
        <end position="63"/>
    </location>
</feature>
<evidence type="ECO:0000313" key="13">
    <source>
        <dbReference type="Proteomes" id="UP001187415"/>
    </source>
</evidence>
<keyword evidence="7 9" id="KW-0862">Zinc</keyword>
<evidence type="ECO:0000256" key="5">
    <source>
        <dbReference type="ARBA" id="ARBA00022723"/>
    </source>
</evidence>
<evidence type="ECO:0000256" key="4">
    <source>
        <dbReference type="ARBA" id="ARBA00022679"/>
    </source>
</evidence>
<feature type="compositionally biased region" description="Basic and acidic residues" evidence="10">
    <location>
        <begin position="460"/>
        <end position="474"/>
    </location>
</feature>
<dbReference type="Gene3D" id="3.30.40.10">
    <property type="entry name" value="Zinc/RING finger domain, C3HC4 (zinc finger)"/>
    <property type="match status" value="1"/>
</dbReference>
<dbReference type="Gene3D" id="3.30.390.130">
    <property type="match status" value="1"/>
</dbReference>
<feature type="compositionally biased region" description="Acidic residues" evidence="10">
    <location>
        <begin position="1"/>
        <end position="12"/>
    </location>
</feature>
<dbReference type="InterPro" id="IPR018957">
    <property type="entry name" value="Znf_C3HC4_RING-type"/>
</dbReference>
<comment type="subcellular location">
    <subcellularLocation>
        <location evidence="9">Cytoplasm</location>
    </subcellularLocation>
</comment>
<dbReference type="EC" id="2.3.2.27" evidence="9"/>
<keyword evidence="6 8" id="KW-0863">Zinc-finger</keyword>
<comment type="similarity">
    <text evidence="3 9">Belongs to the Deltex family.</text>
</comment>
<evidence type="ECO:0000256" key="3">
    <source>
        <dbReference type="ARBA" id="ARBA00009413"/>
    </source>
</evidence>
<evidence type="ECO:0000256" key="6">
    <source>
        <dbReference type="ARBA" id="ARBA00022771"/>
    </source>
</evidence>
<dbReference type="Pfam" id="PF00097">
    <property type="entry name" value="zf-C3HC4"/>
    <property type="match status" value="1"/>
</dbReference>